<evidence type="ECO:0000259" key="3">
    <source>
        <dbReference type="PROSITE" id="PS50048"/>
    </source>
</evidence>
<feature type="region of interest" description="Disordered" evidence="2">
    <location>
        <begin position="59"/>
        <end position="104"/>
    </location>
</feature>
<evidence type="ECO:0000256" key="1">
    <source>
        <dbReference type="ARBA" id="ARBA00023242"/>
    </source>
</evidence>
<dbReference type="InterPro" id="IPR036864">
    <property type="entry name" value="Zn2-C6_fun-type_DNA-bd_sf"/>
</dbReference>
<dbReference type="Gene3D" id="4.10.240.10">
    <property type="entry name" value="Zn(2)-C6 fungal-type DNA-binding domain"/>
    <property type="match status" value="1"/>
</dbReference>
<dbReference type="CDD" id="cd00067">
    <property type="entry name" value="GAL4"/>
    <property type="match status" value="1"/>
</dbReference>
<evidence type="ECO:0000256" key="2">
    <source>
        <dbReference type="SAM" id="MobiDB-lite"/>
    </source>
</evidence>
<evidence type="ECO:0000313" key="5">
    <source>
        <dbReference type="Proteomes" id="UP001492380"/>
    </source>
</evidence>
<evidence type="ECO:0000313" key="4">
    <source>
        <dbReference type="EMBL" id="KAK8227515.1"/>
    </source>
</evidence>
<dbReference type="PANTHER" id="PTHR38791:SF13">
    <property type="entry name" value="ZN(2)-C6 FUNGAL-TYPE DOMAIN-CONTAINING PROTEIN"/>
    <property type="match status" value="1"/>
</dbReference>
<name>A0ABR1YEX6_9PEZI</name>
<dbReference type="PROSITE" id="PS00463">
    <property type="entry name" value="ZN2_CY6_FUNGAL_1"/>
    <property type="match status" value="1"/>
</dbReference>
<comment type="caution">
    <text evidence="4">The sequence shown here is derived from an EMBL/GenBank/DDBJ whole genome shotgun (WGS) entry which is preliminary data.</text>
</comment>
<dbReference type="EMBL" id="JBBWRZ010000010">
    <property type="protein sequence ID" value="KAK8227515.1"/>
    <property type="molecule type" value="Genomic_DNA"/>
</dbReference>
<feature type="domain" description="Zn(2)-C6 fungal-type" evidence="3">
    <location>
        <begin position="10"/>
        <end position="38"/>
    </location>
</feature>
<dbReference type="InterPro" id="IPR021858">
    <property type="entry name" value="Fun_TF"/>
</dbReference>
<protein>
    <recommendedName>
        <fullName evidence="3">Zn(2)-C6 fungal-type domain-containing protein</fullName>
    </recommendedName>
</protein>
<reference evidence="4 5" key="1">
    <citation type="submission" date="2024-04" db="EMBL/GenBank/DDBJ databases">
        <title>Phyllosticta paracitricarpa is synonymous to the EU quarantine fungus P. citricarpa based on phylogenomic analyses.</title>
        <authorList>
            <consortium name="Lawrence Berkeley National Laboratory"/>
            <person name="Van Ingen-Buijs V.A."/>
            <person name="Van Westerhoven A.C."/>
            <person name="Haridas S."/>
            <person name="Skiadas P."/>
            <person name="Martin F."/>
            <person name="Groenewald J.Z."/>
            <person name="Crous P.W."/>
            <person name="Seidl M.F."/>
        </authorList>
    </citation>
    <scope>NUCLEOTIDE SEQUENCE [LARGE SCALE GENOMIC DNA]</scope>
    <source>
        <strain evidence="4 5">CBS 123374</strain>
    </source>
</reference>
<proteinExistence type="predicted"/>
<dbReference type="SUPFAM" id="SSF57701">
    <property type="entry name" value="Zn2/Cys6 DNA-binding domain"/>
    <property type="match status" value="1"/>
</dbReference>
<keyword evidence="5" id="KW-1185">Reference proteome</keyword>
<keyword evidence="1" id="KW-0539">Nucleus</keyword>
<organism evidence="4 5">
    <name type="scientific">Phyllosticta capitalensis</name>
    <dbReference type="NCBI Taxonomy" id="121624"/>
    <lineage>
        <taxon>Eukaryota</taxon>
        <taxon>Fungi</taxon>
        <taxon>Dikarya</taxon>
        <taxon>Ascomycota</taxon>
        <taxon>Pezizomycotina</taxon>
        <taxon>Dothideomycetes</taxon>
        <taxon>Dothideomycetes incertae sedis</taxon>
        <taxon>Botryosphaeriales</taxon>
        <taxon>Phyllostictaceae</taxon>
        <taxon>Phyllosticta</taxon>
    </lineage>
</organism>
<accession>A0ABR1YEX6</accession>
<dbReference type="SMART" id="SM00066">
    <property type="entry name" value="GAL4"/>
    <property type="match status" value="1"/>
</dbReference>
<dbReference type="InterPro" id="IPR001138">
    <property type="entry name" value="Zn2Cys6_DnaBD"/>
</dbReference>
<sequence length="604" mass="66180">MVYTGKPSRGCQTCKSRRIRCDEARPSCGNCRKSGRTCPGFPDEFDLMFRNENAAVVRRVRRQASKTRSSPTTSSSRPSSESPPDPNNEKQPLPLAQGSNSVRSDSFDVSDIFSAQRRPRPQRLTVHSGIQTSIETQATSFFFQNFVLLPQKSNTVDSFLNVLVPYYNSANISSALHLATNAVSLSAFSNYPGRGPMSQEAARAYGKALRKVGEALQNPASAATDETILSILLFALYESIMSTNDSITAWKNHVTGAVTLTKLRGADGFLSDQSRKIFLAVRAMMLSSAIQKCIPLEDFPSSTGWHVKDERPPNRLTLLSMGLPNIRARLKEILDMPNGPNKVSEARTLVEAAKKVDKELESWLPWLPDSWLPRTVAVVHDLGPDVLQAERWLGPVHVYPDVYAAHVINDYRICRITTQSVALAAWSVVSPDLSDPEAIAGTRQARFITQTLVDEVSASVPFHLEYELQQSTCETGQDRDASRSLGGFLLVWHVFVCANVESISPLQRSWLQGRLSFVGRCMGVTQAQVLAMARRRDDANKFDSPGPAGPIPGPLTVSTATEALSGMTLDAGTQTIPTVDYGEFAQRAAGDFRADTQPTATILS</sequence>
<dbReference type="PANTHER" id="PTHR38791">
    <property type="entry name" value="ZN(II)2CYS6 TRANSCRIPTION FACTOR (EUROFUNG)-RELATED-RELATED"/>
    <property type="match status" value="1"/>
</dbReference>
<dbReference type="Proteomes" id="UP001492380">
    <property type="component" value="Unassembled WGS sequence"/>
</dbReference>
<dbReference type="Pfam" id="PF11951">
    <property type="entry name" value="Fungal_trans_2"/>
    <property type="match status" value="1"/>
</dbReference>
<feature type="compositionally biased region" description="Low complexity" evidence="2">
    <location>
        <begin position="66"/>
        <end position="80"/>
    </location>
</feature>
<dbReference type="Pfam" id="PF00172">
    <property type="entry name" value="Zn_clus"/>
    <property type="match status" value="1"/>
</dbReference>
<dbReference type="PROSITE" id="PS50048">
    <property type="entry name" value="ZN2_CY6_FUNGAL_2"/>
    <property type="match status" value="1"/>
</dbReference>
<dbReference type="InterPro" id="IPR053175">
    <property type="entry name" value="DHMBA_Reg_Transcription_Factor"/>
</dbReference>
<gene>
    <name evidence="4" type="ORF">HDK90DRAFT_495297</name>
</gene>